<reference evidence="1" key="1">
    <citation type="journal article" date="2023" name="Nat. Commun.">
        <title>Diploid and tetraploid genomes of Acorus and the evolution of monocots.</title>
        <authorList>
            <person name="Ma L."/>
            <person name="Liu K.W."/>
            <person name="Li Z."/>
            <person name="Hsiao Y.Y."/>
            <person name="Qi Y."/>
            <person name="Fu T."/>
            <person name="Tang G.D."/>
            <person name="Zhang D."/>
            <person name="Sun W.H."/>
            <person name="Liu D.K."/>
            <person name="Li Y."/>
            <person name="Chen G.Z."/>
            <person name="Liu X.D."/>
            <person name="Liao X.Y."/>
            <person name="Jiang Y.T."/>
            <person name="Yu X."/>
            <person name="Hao Y."/>
            <person name="Huang J."/>
            <person name="Zhao X.W."/>
            <person name="Ke S."/>
            <person name="Chen Y.Y."/>
            <person name="Wu W.L."/>
            <person name="Hsu J.L."/>
            <person name="Lin Y.F."/>
            <person name="Huang M.D."/>
            <person name="Li C.Y."/>
            <person name="Huang L."/>
            <person name="Wang Z.W."/>
            <person name="Zhao X."/>
            <person name="Zhong W.Y."/>
            <person name="Peng D.H."/>
            <person name="Ahmad S."/>
            <person name="Lan S."/>
            <person name="Zhang J.S."/>
            <person name="Tsai W.C."/>
            <person name="Van de Peer Y."/>
            <person name="Liu Z.J."/>
        </authorList>
    </citation>
    <scope>NUCLEOTIDE SEQUENCE</scope>
    <source>
        <strain evidence="1">CP</strain>
    </source>
</reference>
<dbReference type="PANTHER" id="PTHR37750:SF1">
    <property type="entry name" value="COX19-LIKE CHCH FAMILY PROTEIN"/>
    <property type="match status" value="1"/>
</dbReference>
<accession>A0AAV9DKD2</accession>
<keyword evidence="2" id="KW-1185">Reference proteome</keyword>
<sequence>MERPSPQPLCPKEALDLLNCATGADFDPDKCLRFLNALRACVLEKKVKKFSLSQSIDKEEAPIHEAKK</sequence>
<dbReference type="InterPro" id="IPR009069">
    <property type="entry name" value="Cys_alpha_HP_mot_SF"/>
</dbReference>
<dbReference type="EMBL" id="JAUJYO010000012">
    <property type="protein sequence ID" value="KAK1301395.1"/>
    <property type="molecule type" value="Genomic_DNA"/>
</dbReference>
<proteinExistence type="predicted"/>
<evidence type="ECO:0000313" key="1">
    <source>
        <dbReference type="EMBL" id="KAK1301395.1"/>
    </source>
</evidence>
<evidence type="ECO:0000313" key="2">
    <source>
        <dbReference type="Proteomes" id="UP001180020"/>
    </source>
</evidence>
<gene>
    <name evidence="1" type="ORF">QJS10_CPB12g01161</name>
</gene>
<evidence type="ECO:0008006" key="3">
    <source>
        <dbReference type="Google" id="ProtNLM"/>
    </source>
</evidence>
<name>A0AAV9DKD2_ACOCL</name>
<dbReference type="AlphaFoldDB" id="A0AAV9DKD2"/>
<dbReference type="Gene3D" id="1.10.287.1130">
    <property type="entry name" value="CytochromE C oxidase copper chaperone"/>
    <property type="match status" value="1"/>
</dbReference>
<reference evidence="1" key="2">
    <citation type="submission" date="2023-06" db="EMBL/GenBank/DDBJ databases">
        <authorList>
            <person name="Ma L."/>
            <person name="Liu K.-W."/>
            <person name="Li Z."/>
            <person name="Hsiao Y.-Y."/>
            <person name="Qi Y."/>
            <person name="Fu T."/>
            <person name="Tang G."/>
            <person name="Zhang D."/>
            <person name="Sun W.-H."/>
            <person name="Liu D.-K."/>
            <person name="Li Y."/>
            <person name="Chen G.-Z."/>
            <person name="Liu X.-D."/>
            <person name="Liao X.-Y."/>
            <person name="Jiang Y.-T."/>
            <person name="Yu X."/>
            <person name="Hao Y."/>
            <person name="Huang J."/>
            <person name="Zhao X.-W."/>
            <person name="Ke S."/>
            <person name="Chen Y.-Y."/>
            <person name="Wu W.-L."/>
            <person name="Hsu J.-L."/>
            <person name="Lin Y.-F."/>
            <person name="Huang M.-D."/>
            <person name="Li C.-Y."/>
            <person name="Huang L."/>
            <person name="Wang Z.-W."/>
            <person name="Zhao X."/>
            <person name="Zhong W.-Y."/>
            <person name="Peng D.-H."/>
            <person name="Ahmad S."/>
            <person name="Lan S."/>
            <person name="Zhang J.-S."/>
            <person name="Tsai W.-C."/>
            <person name="Van De Peer Y."/>
            <person name="Liu Z.-J."/>
        </authorList>
    </citation>
    <scope>NUCLEOTIDE SEQUENCE</scope>
    <source>
        <strain evidence="1">CP</strain>
        <tissue evidence="1">Leaves</tissue>
    </source>
</reference>
<dbReference type="PANTHER" id="PTHR37750">
    <property type="entry name" value="COX19-LIKE CHCH FAMILY PROTEIN"/>
    <property type="match status" value="1"/>
</dbReference>
<organism evidence="1 2">
    <name type="scientific">Acorus calamus</name>
    <name type="common">Sweet flag</name>
    <dbReference type="NCBI Taxonomy" id="4465"/>
    <lineage>
        <taxon>Eukaryota</taxon>
        <taxon>Viridiplantae</taxon>
        <taxon>Streptophyta</taxon>
        <taxon>Embryophyta</taxon>
        <taxon>Tracheophyta</taxon>
        <taxon>Spermatophyta</taxon>
        <taxon>Magnoliopsida</taxon>
        <taxon>Liliopsida</taxon>
        <taxon>Acoraceae</taxon>
        <taxon>Acorus</taxon>
    </lineage>
</organism>
<dbReference type="SUPFAM" id="SSF47072">
    <property type="entry name" value="Cysteine alpha-hairpin motif"/>
    <property type="match status" value="1"/>
</dbReference>
<comment type="caution">
    <text evidence="1">The sequence shown here is derived from an EMBL/GenBank/DDBJ whole genome shotgun (WGS) entry which is preliminary data.</text>
</comment>
<dbReference type="Proteomes" id="UP001180020">
    <property type="component" value="Unassembled WGS sequence"/>
</dbReference>
<protein>
    <recommendedName>
        <fullName evidence="3">CHCH domain-containing protein</fullName>
    </recommendedName>
</protein>